<reference evidence="1" key="1">
    <citation type="submission" date="2018-01" db="EMBL/GenBank/DDBJ databases">
        <title>An insight into the sialome of Amazonian anophelines.</title>
        <authorList>
            <person name="Ribeiro J.M."/>
            <person name="Scarpassa V."/>
            <person name="Calvo E."/>
        </authorList>
    </citation>
    <scope>NUCLEOTIDE SEQUENCE</scope>
</reference>
<protein>
    <submittedName>
        <fullName evidence="1">Uncharacterized protein</fullName>
    </submittedName>
</protein>
<organism evidence="1">
    <name type="scientific">Anopheles darlingi</name>
    <name type="common">Mosquito</name>
    <dbReference type="NCBI Taxonomy" id="43151"/>
    <lineage>
        <taxon>Eukaryota</taxon>
        <taxon>Metazoa</taxon>
        <taxon>Ecdysozoa</taxon>
        <taxon>Arthropoda</taxon>
        <taxon>Hexapoda</taxon>
        <taxon>Insecta</taxon>
        <taxon>Pterygota</taxon>
        <taxon>Neoptera</taxon>
        <taxon>Endopterygota</taxon>
        <taxon>Diptera</taxon>
        <taxon>Nematocera</taxon>
        <taxon>Culicoidea</taxon>
        <taxon>Culicidae</taxon>
        <taxon>Anophelinae</taxon>
        <taxon>Anopheles</taxon>
    </lineage>
</organism>
<dbReference type="EMBL" id="GGFL01001627">
    <property type="protein sequence ID" value="MBW65805.1"/>
    <property type="molecule type" value="Transcribed_RNA"/>
</dbReference>
<proteinExistence type="predicted"/>
<evidence type="ECO:0000313" key="1">
    <source>
        <dbReference type="EMBL" id="MBW65805.1"/>
    </source>
</evidence>
<sequence>MAPRCCFPSPLGGSRRVGTGLVRVCRRRRRPRCGPRRYVVAIVTRTRWDCTLLDIPARCARVCVCVCAIWLC</sequence>
<accession>A0A2M4CKN7</accession>
<dbReference type="AlphaFoldDB" id="A0A2M4CKN7"/>
<name>A0A2M4CKN7_ANODA</name>